<keyword evidence="8" id="KW-1185">Reference proteome</keyword>
<dbReference type="PANTHER" id="PTHR11127:SF2">
    <property type="entry name" value="LARGE RIBOSOMAL SUBUNIT PROTEIN EL14"/>
    <property type="match status" value="1"/>
</dbReference>
<feature type="domain" description="Large ribosomal subunit protein eL14" evidence="6">
    <location>
        <begin position="46"/>
        <end position="120"/>
    </location>
</feature>
<evidence type="ECO:0000256" key="4">
    <source>
        <dbReference type="ARBA" id="ARBA00035215"/>
    </source>
</evidence>
<sequence>MGFTKFVEAGRVTLVNGGKYDGKLVVIANVVNQSRVLADNPVDGVPRQLFSFAQLTLTSLKINIPPGARSGAIRKQLEKDDIKGKWGATAYAKKLALREAKRNMNDFDRYKSKVAKQVRNRKVKAIVKTLKKK</sequence>
<reference evidence="7" key="1">
    <citation type="submission" date="2021-01" db="UniProtKB">
        <authorList>
            <consortium name="EnsemblMetazoa"/>
        </authorList>
    </citation>
    <scope>IDENTIFICATION</scope>
</reference>
<dbReference type="SUPFAM" id="SSF50104">
    <property type="entry name" value="Translation proteins SH3-like domain"/>
    <property type="match status" value="1"/>
</dbReference>
<evidence type="ECO:0000259" key="6">
    <source>
        <dbReference type="Pfam" id="PF01929"/>
    </source>
</evidence>
<accession>A0A7M5WUU4</accession>
<keyword evidence="2" id="KW-0689">Ribosomal protein</keyword>
<dbReference type="Gene3D" id="2.30.30.30">
    <property type="match status" value="1"/>
</dbReference>
<organism evidence="7 8">
    <name type="scientific">Clytia hemisphaerica</name>
    <dbReference type="NCBI Taxonomy" id="252671"/>
    <lineage>
        <taxon>Eukaryota</taxon>
        <taxon>Metazoa</taxon>
        <taxon>Cnidaria</taxon>
        <taxon>Hydrozoa</taxon>
        <taxon>Hydroidolina</taxon>
        <taxon>Leptothecata</taxon>
        <taxon>Obeliida</taxon>
        <taxon>Clytiidae</taxon>
        <taxon>Clytia</taxon>
    </lineage>
</organism>
<dbReference type="EnsemblMetazoa" id="CLYHEMT013353.1">
    <property type="protein sequence ID" value="CLYHEMP013353.1"/>
    <property type="gene ID" value="CLYHEMG013353"/>
</dbReference>
<name>A0A7M5WUU4_9CNID</name>
<proteinExistence type="inferred from homology"/>
<dbReference type="GO" id="GO:0022625">
    <property type="term" value="C:cytosolic large ribosomal subunit"/>
    <property type="evidence" value="ECO:0007669"/>
    <property type="project" value="TreeGrafter"/>
</dbReference>
<evidence type="ECO:0000256" key="5">
    <source>
        <dbReference type="ARBA" id="ARBA00035318"/>
    </source>
</evidence>
<dbReference type="Proteomes" id="UP000594262">
    <property type="component" value="Unplaced"/>
</dbReference>
<comment type="similarity">
    <text evidence="1">Belongs to the eukaryotic ribosomal protein eL14 family.</text>
</comment>
<dbReference type="AlphaFoldDB" id="A0A7M5WUU4"/>
<dbReference type="InterPro" id="IPR002784">
    <property type="entry name" value="Ribosomal_eL14_dom"/>
</dbReference>
<dbReference type="CDD" id="cd23702">
    <property type="entry name" value="eL14"/>
    <property type="match status" value="1"/>
</dbReference>
<evidence type="ECO:0000256" key="3">
    <source>
        <dbReference type="ARBA" id="ARBA00023274"/>
    </source>
</evidence>
<dbReference type="RefSeq" id="XP_066910686.1">
    <property type="nucleotide sequence ID" value="XM_067054585.1"/>
</dbReference>
<dbReference type="GO" id="GO:0003723">
    <property type="term" value="F:RNA binding"/>
    <property type="evidence" value="ECO:0007669"/>
    <property type="project" value="InterPro"/>
</dbReference>
<evidence type="ECO:0000313" key="8">
    <source>
        <dbReference type="Proteomes" id="UP000594262"/>
    </source>
</evidence>
<dbReference type="GO" id="GO:0042273">
    <property type="term" value="P:ribosomal large subunit biogenesis"/>
    <property type="evidence" value="ECO:0007669"/>
    <property type="project" value="TreeGrafter"/>
</dbReference>
<dbReference type="GO" id="GO:0006412">
    <property type="term" value="P:translation"/>
    <property type="evidence" value="ECO:0007669"/>
    <property type="project" value="InterPro"/>
</dbReference>
<dbReference type="OrthoDB" id="1875589at2759"/>
<dbReference type="Pfam" id="PF01929">
    <property type="entry name" value="Ribosomal_L14e"/>
    <property type="match status" value="1"/>
</dbReference>
<evidence type="ECO:0000256" key="1">
    <source>
        <dbReference type="ARBA" id="ARBA00006592"/>
    </source>
</evidence>
<protein>
    <recommendedName>
        <fullName evidence="4">Large ribosomal subunit protein eL14</fullName>
    </recommendedName>
    <alternativeName>
        <fullName evidence="5">60S ribosomal protein L14</fullName>
    </alternativeName>
</protein>
<dbReference type="GeneID" id="136797995"/>
<dbReference type="InterPro" id="IPR039660">
    <property type="entry name" value="Ribosomal_eL14"/>
</dbReference>
<evidence type="ECO:0000256" key="2">
    <source>
        <dbReference type="ARBA" id="ARBA00022980"/>
    </source>
</evidence>
<dbReference type="GO" id="GO:0003735">
    <property type="term" value="F:structural constituent of ribosome"/>
    <property type="evidence" value="ECO:0007669"/>
    <property type="project" value="InterPro"/>
</dbReference>
<dbReference type="InterPro" id="IPR008991">
    <property type="entry name" value="Translation_prot_SH3-like_sf"/>
</dbReference>
<evidence type="ECO:0000313" key="7">
    <source>
        <dbReference type="EnsemblMetazoa" id="CLYHEMP013353.1"/>
    </source>
</evidence>
<dbReference type="PANTHER" id="PTHR11127">
    <property type="entry name" value="60S RIBOSOMAL PROTEIN L14"/>
    <property type="match status" value="1"/>
</dbReference>
<dbReference type="InterPro" id="IPR014722">
    <property type="entry name" value="Rib_uL2_dom2"/>
</dbReference>
<keyword evidence="3" id="KW-0687">Ribonucleoprotein</keyword>